<dbReference type="PANTHER" id="PTHR37422">
    <property type="entry name" value="TEICHURONIC ACID BIOSYNTHESIS PROTEIN TUAE"/>
    <property type="match status" value="1"/>
</dbReference>
<sequence>MAAFLLPITFLSKTYSYSFAETTMMIAFPVFALLILLQLYRFPSRIAKIIPSAQSFLLAGFFLVMQFIAMFLSYQHSGDSIQTTGIIRSMIFLAGWIVTVYMSWALIVLTVTNHKEERLFIKSGLISLLIYMGIVLVPQLLVTLNNFSIHPYVNAIARLFERHWMGRDFYAAGSYAVNNYRLNGFVPEAAFLANLLGVVYLPIILGIAITKQNFWHFKKHVALEKWFNWAFIGSILMFLVLARTTTGLITVVVAAVLWFLWSKRDDKIILIIFGIMAIVGIALGYFFVQPIHDIFYNFLFNKQGTSNRLGGTIALVLTFLSHPLFGVGYGFTGYFIMEYVPKSTTYNPEFQQVYRHIGYPVLSDGIGWFATYGLVIMIPALWMLFRLIIRSLVVQHELKIRQPENWQWYLGTQISFMIMIILVAVSSLFVIQIFLWPYLLMFFFYRQMLINQEKELAL</sequence>
<dbReference type="EMBL" id="MPLS01000099">
    <property type="protein sequence ID" value="ORI96941.1"/>
    <property type="molecule type" value="Genomic_DNA"/>
</dbReference>
<feature type="transmembrane region" description="Helical" evidence="5">
    <location>
        <begin position="86"/>
        <end position="107"/>
    </location>
</feature>
<feature type="transmembrane region" description="Helical" evidence="5">
    <location>
        <begin position="26"/>
        <end position="43"/>
    </location>
</feature>
<name>A0A1X0VB89_LEUPS</name>
<evidence type="ECO:0000256" key="4">
    <source>
        <dbReference type="ARBA" id="ARBA00023136"/>
    </source>
</evidence>
<evidence type="ECO:0000256" key="3">
    <source>
        <dbReference type="ARBA" id="ARBA00022989"/>
    </source>
</evidence>
<keyword evidence="3 5" id="KW-1133">Transmembrane helix</keyword>
<evidence type="ECO:0000256" key="5">
    <source>
        <dbReference type="SAM" id="Phobius"/>
    </source>
</evidence>
<feature type="transmembrane region" description="Helical" evidence="5">
    <location>
        <begin position="366"/>
        <end position="385"/>
    </location>
</feature>
<reference evidence="7 8" key="1">
    <citation type="journal article" date="2017" name="Front. Microbiol.">
        <title>Genomic Characterization of Dairy Associated Leuconostoc Species and Diversity of Leuconostocs in Undefined Mixed Mesophilic Starter Cultures.</title>
        <authorList>
            <person name="Frantzen C.A."/>
            <person name="Kot W."/>
            <person name="Pedersen T.B."/>
            <person name="Ardo Y.M."/>
            <person name="Broadbent J.R."/>
            <person name="Neve H."/>
            <person name="Hansen L.H."/>
            <person name="Dal Bello F."/>
            <person name="Ostlie H.M."/>
            <person name="Kleppen H.P."/>
            <person name="Vogensen F.K."/>
            <person name="Holo H."/>
        </authorList>
    </citation>
    <scope>NUCLEOTIDE SEQUENCE [LARGE SCALE GENOMIC DNA]</scope>
    <source>
        <strain evidence="7 8">LMGCF08</strain>
    </source>
</reference>
<feature type="domain" description="O-antigen ligase-related" evidence="6">
    <location>
        <begin position="235"/>
        <end position="341"/>
    </location>
</feature>
<dbReference type="PANTHER" id="PTHR37422:SF13">
    <property type="entry name" value="LIPOPOLYSACCHARIDE BIOSYNTHESIS PROTEIN PA4999-RELATED"/>
    <property type="match status" value="1"/>
</dbReference>
<comment type="subcellular location">
    <subcellularLocation>
        <location evidence="1">Membrane</location>
        <topology evidence="1">Multi-pass membrane protein</topology>
    </subcellularLocation>
</comment>
<protein>
    <recommendedName>
        <fullName evidence="6">O-antigen ligase-related domain-containing protein</fullName>
    </recommendedName>
</protein>
<dbReference type="Pfam" id="PF04932">
    <property type="entry name" value="Wzy_C"/>
    <property type="match status" value="1"/>
</dbReference>
<evidence type="ECO:0000313" key="8">
    <source>
        <dbReference type="Proteomes" id="UP000192288"/>
    </source>
</evidence>
<keyword evidence="4 5" id="KW-0472">Membrane</keyword>
<dbReference type="AlphaFoldDB" id="A0A1X0VB89"/>
<proteinExistence type="predicted"/>
<feature type="transmembrane region" description="Helical" evidence="5">
    <location>
        <begin position="119"/>
        <end position="141"/>
    </location>
</feature>
<dbReference type="Proteomes" id="UP000192288">
    <property type="component" value="Unassembled WGS sequence"/>
</dbReference>
<feature type="transmembrane region" description="Helical" evidence="5">
    <location>
        <begin position="55"/>
        <end position="74"/>
    </location>
</feature>
<organism evidence="7 8">
    <name type="scientific">Leuconostoc pseudomesenteroides</name>
    <dbReference type="NCBI Taxonomy" id="33968"/>
    <lineage>
        <taxon>Bacteria</taxon>
        <taxon>Bacillati</taxon>
        <taxon>Bacillota</taxon>
        <taxon>Bacilli</taxon>
        <taxon>Lactobacillales</taxon>
        <taxon>Lactobacillaceae</taxon>
        <taxon>Leuconostoc</taxon>
    </lineage>
</organism>
<dbReference type="GO" id="GO:0016020">
    <property type="term" value="C:membrane"/>
    <property type="evidence" value="ECO:0007669"/>
    <property type="project" value="UniProtKB-SubCell"/>
</dbReference>
<evidence type="ECO:0000313" key="7">
    <source>
        <dbReference type="EMBL" id="ORI96941.1"/>
    </source>
</evidence>
<accession>A0A1X0VB89</accession>
<dbReference type="InterPro" id="IPR051533">
    <property type="entry name" value="WaaL-like"/>
</dbReference>
<dbReference type="RefSeq" id="WP_084058304.1">
    <property type="nucleotide sequence ID" value="NZ_MPLS01000099.1"/>
</dbReference>
<dbReference type="InterPro" id="IPR007016">
    <property type="entry name" value="O-antigen_ligase-rel_domated"/>
</dbReference>
<feature type="transmembrane region" description="Helical" evidence="5">
    <location>
        <begin position="267"/>
        <end position="288"/>
    </location>
</feature>
<comment type="caution">
    <text evidence="7">The sequence shown here is derived from an EMBL/GenBank/DDBJ whole genome shotgun (WGS) entry which is preliminary data.</text>
</comment>
<feature type="transmembrane region" description="Helical" evidence="5">
    <location>
        <begin position="189"/>
        <end position="209"/>
    </location>
</feature>
<feature type="transmembrane region" description="Helical" evidence="5">
    <location>
        <begin position="229"/>
        <end position="261"/>
    </location>
</feature>
<keyword evidence="2 5" id="KW-0812">Transmembrane</keyword>
<evidence type="ECO:0000259" key="6">
    <source>
        <dbReference type="Pfam" id="PF04932"/>
    </source>
</evidence>
<evidence type="ECO:0000256" key="1">
    <source>
        <dbReference type="ARBA" id="ARBA00004141"/>
    </source>
</evidence>
<feature type="transmembrane region" description="Helical" evidence="5">
    <location>
        <begin position="309"/>
        <end position="337"/>
    </location>
</feature>
<gene>
    <name evidence="7" type="ORF">BMR96_09945</name>
</gene>
<evidence type="ECO:0000256" key="2">
    <source>
        <dbReference type="ARBA" id="ARBA00022692"/>
    </source>
</evidence>